<evidence type="ECO:0000256" key="1">
    <source>
        <dbReference type="SAM" id="MobiDB-lite"/>
    </source>
</evidence>
<keyword evidence="3" id="KW-1185">Reference proteome</keyword>
<protein>
    <submittedName>
        <fullName evidence="2">Uncharacterized protein</fullName>
    </submittedName>
</protein>
<evidence type="ECO:0000313" key="3">
    <source>
        <dbReference type="Proteomes" id="UP000299102"/>
    </source>
</evidence>
<comment type="caution">
    <text evidence="2">The sequence shown here is derived from an EMBL/GenBank/DDBJ whole genome shotgun (WGS) entry which is preliminary data.</text>
</comment>
<accession>A0A4C1XTB5</accession>
<sequence>MLITSAAVNRKRGTFNISLNFAFGVRKQLSRDASVYSCGYADGPWRINRKHSHRRNNSSNIKPDALRDPGANPAGPLIFYLDQSNRAIANGITEQERGLSGAGDAVAEYLMSAGAAHRSLFAILSAIADETP</sequence>
<gene>
    <name evidence="2" type="ORF">EVAR_103309_1</name>
</gene>
<feature type="region of interest" description="Disordered" evidence="1">
    <location>
        <begin position="49"/>
        <end position="69"/>
    </location>
</feature>
<organism evidence="2 3">
    <name type="scientific">Eumeta variegata</name>
    <name type="common">Bagworm moth</name>
    <name type="synonym">Eumeta japonica</name>
    <dbReference type="NCBI Taxonomy" id="151549"/>
    <lineage>
        <taxon>Eukaryota</taxon>
        <taxon>Metazoa</taxon>
        <taxon>Ecdysozoa</taxon>
        <taxon>Arthropoda</taxon>
        <taxon>Hexapoda</taxon>
        <taxon>Insecta</taxon>
        <taxon>Pterygota</taxon>
        <taxon>Neoptera</taxon>
        <taxon>Endopterygota</taxon>
        <taxon>Lepidoptera</taxon>
        <taxon>Glossata</taxon>
        <taxon>Ditrysia</taxon>
        <taxon>Tineoidea</taxon>
        <taxon>Psychidae</taxon>
        <taxon>Oiketicinae</taxon>
        <taxon>Eumeta</taxon>
    </lineage>
</organism>
<name>A0A4C1XTB5_EUMVA</name>
<dbReference type="Proteomes" id="UP000299102">
    <property type="component" value="Unassembled WGS sequence"/>
</dbReference>
<evidence type="ECO:0000313" key="2">
    <source>
        <dbReference type="EMBL" id="GBP65427.1"/>
    </source>
</evidence>
<dbReference type="AlphaFoldDB" id="A0A4C1XTB5"/>
<reference evidence="2 3" key="1">
    <citation type="journal article" date="2019" name="Commun. Biol.">
        <title>The bagworm genome reveals a unique fibroin gene that provides high tensile strength.</title>
        <authorList>
            <person name="Kono N."/>
            <person name="Nakamura H."/>
            <person name="Ohtoshi R."/>
            <person name="Tomita M."/>
            <person name="Numata K."/>
            <person name="Arakawa K."/>
        </authorList>
    </citation>
    <scope>NUCLEOTIDE SEQUENCE [LARGE SCALE GENOMIC DNA]</scope>
</reference>
<proteinExistence type="predicted"/>
<dbReference type="EMBL" id="BGZK01000928">
    <property type="protein sequence ID" value="GBP65427.1"/>
    <property type="molecule type" value="Genomic_DNA"/>
</dbReference>